<evidence type="ECO:0008006" key="2">
    <source>
        <dbReference type="Google" id="ProtNLM"/>
    </source>
</evidence>
<reference evidence="1" key="1">
    <citation type="submission" date="2018-06" db="EMBL/GenBank/DDBJ databases">
        <authorList>
            <person name="Zhirakovskaya E."/>
        </authorList>
    </citation>
    <scope>NUCLEOTIDE SEQUENCE</scope>
</reference>
<accession>A0A3B0SXK6</accession>
<dbReference type="AlphaFoldDB" id="A0A3B0SXK6"/>
<name>A0A3B0SXK6_9ZZZZ</name>
<sequence>MKTFLLSMFTLLLFCNNLFAQNEEESVVKTHELKVNTFNLIVFKTVDFSYEYLINSESSVGVTLLFNLQDDNNDNPFYYERFAFTPYYRHYFSRKYALGFFLEAFGMYNYQEDYYDYYYDFRNRAYIDMSDLKSNNIAFGISVGSKFISRKGFLFEFYGGAGRNIYSSNEDNATEIVPRLGVSLGYRF</sequence>
<proteinExistence type="predicted"/>
<evidence type="ECO:0000313" key="1">
    <source>
        <dbReference type="EMBL" id="VAW11181.1"/>
    </source>
</evidence>
<gene>
    <name evidence="1" type="ORF">MNBD_BACTEROID03-910</name>
</gene>
<protein>
    <recommendedName>
        <fullName evidence="2">DUF3575 domain-containing protein</fullName>
    </recommendedName>
</protein>
<organism evidence="1">
    <name type="scientific">hydrothermal vent metagenome</name>
    <dbReference type="NCBI Taxonomy" id="652676"/>
    <lineage>
        <taxon>unclassified sequences</taxon>
        <taxon>metagenomes</taxon>
        <taxon>ecological metagenomes</taxon>
    </lineage>
</organism>
<dbReference type="EMBL" id="UOEL01000050">
    <property type="protein sequence ID" value="VAW11181.1"/>
    <property type="molecule type" value="Genomic_DNA"/>
</dbReference>